<evidence type="ECO:0000256" key="4">
    <source>
        <dbReference type="ARBA" id="ARBA00023235"/>
    </source>
</evidence>
<dbReference type="HAMAP" id="MF_01080">
    <property type="entry name" value="TruB_bact"/>
    <property type="match status" value="1"/>
</dbReference>
<dbReference type="Proteomes" id="UP000317648">
    <property type="component" value="Chromosome"/>
</dbReference>
<dbReference type="NCBIfam" id="TIGR00431">
    <property type="entry name" value="TruB"/>
    <property type="match status" value="1"/>
</dbReference>
<evidence type="ECO:0000256" key="3">
    <source>
        <dbReference type="ARBA" id="ARBA00022694"/>
    </source>
</evidence>
<reference evidence="7 8" key="1">
    <citation type="submission" date="2019-02" db="EMBL/GenBank/DDBJ databases">
        <title>Deep-cultivation of Planctomycetes and their phenomic and genomic characterization uncovers novel biology.</title>
        <authorList>
            <person name="Wiegand S."/>
            <person name="Jogler M."/>
            <person name="Boedeker C."/>
            <person name="Pinto D."/>
            <person name="Vollmers J."/>
            <person name="Rivas-Marin E."/>
            <person name="Kohn T."/>
            <person name="Peeters S.H."/>
            <person name="Heuer A."/>
            <person name="Rast P."/>
            <person name="Oberbeckmann S."/>
            <person name="Bunk B."/>
            <person name="Jeske O."/>
            <person name="Meyerdierks A."/>
            <person name="Storesund J.E."/>
            <person name="Kallscheuer N."/>
            <person name="Luecker S."/>
            <person name="Lage O.M."/>
            <person name="Pohl T."/>
            <person name="Merkel B.J."/>
            <person name="Hornburger P."/>
            <person name="Mueller R.-W."/>
            <person name="Bruemmer F."/>
            <person name="Labrenz M."/>
            <person name="Spormann A.M."/>
            <person name="Op den Camp H."/>
            <person name="Overmann J."/>
            <person name="Amann R."/>
            <person name="Jetten M.S.M."/>
            <person name="Mascher T."/>
            <person name="Medema M.H."/>
            <person name="Devos D.P."/>
            <person name="Kaster A.-K."/>
            <person name="Ovreas L."/>
            <person name="Rohde M."/>
            <person name="Galperin M.Y."/>
            <person name="Jogler C."/>
        </authorList>
    </citation>
    <scope>NUCLEOTIDE SEQUENCE [LARGE SCALE GENOMIC DNA]</scope>
    <source>
        <strain evidence="7 8">Pla85_3_4</strain>
    </source>
</reference>
<dbReference type="AlphaFoldDB" id="A0A518DZR2"/>
<dbReference type="PANTHER" id="PTHR13767:SF2">
    <property type="entry name" value="PSEUDOURIDYLATE SYNTHASE TRUB1"/>
    <property type="match status" value="1"/>
</dbReference>
<comment type="similarity">
    <text evidence="2 5">Belongs to the pseudouridine synthase TruB family. Type 1 subfamily.</text>
</comment>
<dbReference type="Pfam" id="PF01509">
    <property type="entry name" value="TruB_N"/>
    <property type="match status" value="1"/>
</dbReference>
<name>A0A518DZR2_9BACT</name>
<feature type="domain" description="Pseudouridine synthase II N-terminal" evidence="6">
    <location>
        <begin position="30"/>
        <end position="171"/>
    </location>
</feature>
<feature type="active site" description="Nucleophile" evidence="5">
    <location>
        <position position="38"/>
    </location>
</feature>
<comment type="function">
    <text evidence="5">Responsible for synthesis of pseudouridine from uracil-55 in the psi GC loop of transfer RNAs.</text>
</comment>
<keyword evidence="3 5" id="KW-0819">tRNA processing</keyword>
<organism evidence="7 8">
    <name type="scientific">Lignipirellula cremea</name>
    <dbReference type="NCBI Taxonomy" id="2528010"/>
    <lineage>
        <taxon>Bacteria</taxon>
        <taxon>Pseudomonadati</taxon>
        <taxon>Planctomycetota</taxon>
        <taxon>Planctomycetia</taxon>
        <taxon>Pirellulales</taxon>
        <taxon>Pirellulaceae</taxon>
        <taxon>Lignipirellula</taxon>
    </lineage>
</organism>
<proteinExistence type="inferred from homology"/>
<sequence>MFGFLNINKPRGCTSRDVVDRVKFAARGWKVGHGGTLDPLADGVLVIALGQATRLVEYLQQAHKRYRAQFLLGRESATEDLEGEQILRPLAEPPTRADLDAALPAFIGSIQQRPPAYSAIKVQGRRAYELARKGKEVQLDERPVEVYSIEVEHYDYPQLTLNIECGKGVYVRSLGRDLAEALGDCAVMSGLTRTAIGSFTLADAISPDEIPAPDVLPYLLTPAALAVAHLPTIVVTEMETELLFAGRFLDNRFQLEEPLAAAHNQEGELVALVEPRRREIKSVRNFKPGQQ</sequence>
<dbReference type="GO" id="GO:0160148">
    <property type="term" value="F:tRNA pseudouridine(55) synthase activity"/>
    <property type="evidence" value="ECO:0007669"/>
    <property type="project" value="UniProtKB-EC"/>
</dbReference>
<dbReference type="InterPro" id="IPR014780">
    <property type="entry name" value="tRNA_psdUridine_synth_TruB"/>
</dbReference>
<accession>A0A518DZR2</accession>
<dbReference type="KEGG" id="lcre:Pla8534_51690"/>
<dbReference type="RefSeq" id="WP_145056108.1">
    <property type="nucleotide sequence ID" value="NZ_CP036433.1"/>
</dbReference>
<evidence type="ECO:0000313" key="7">
    <source>
        <dbReference type="EMBL" id="QDU97323.1"/>
    </source>
</evidence>
<evidence type="ECO:0000256" key="2">
    <source>
        <dbReference type="ARBA" id="ARBA00005642"/>
    </source>
</evidence>
<dbReference type="SUPFAM" id="SSF55120">
    <property type="entry name" value="Pseudouridine synthase"/>
    <property type="match status" value="1"/>
</dbReference>
<dbReference type="OrthoDB" id="9802309at2"/>
<evidence type="ECO:0000256" key="1">
    <source>
        <dbReference type="ARBA" id="ARBA00000385"/>
    </source>
</evidence>
<dbReference type="CDD" id="cd02573">
    <property type="entry name" value="PseudoU_synth_EcTruB"/>
    <property type="match status" value="1"/>
</dbReference>
<dbReference type="EMBL" id="CP036433">
    <property type="protein sequence ID" value="QDU97323.1"/>
    <property type="molecule type" value="Genomic_DNA"/>
</dbReference>
<evidence type="ECO:0000256" key="5">
    <source>
        <dbReference type="HAMAP-Rule" id="MF_01080"/>
    </source>
</evidence>
<keyword evidence="4 5" id="KW-0413">Isomerase</keyword>
<protein>
    <recommendedName>
        <fullName evidence="5">tRNA pseudouridine synthase B</fullName>
        <ecNumber evidence="5">5.4.99.25</ecNumber>
    </recommendedName>
    <alternativeName>
        <fullName evidence="5">tRNA pseudouridine(55) synthase</fullName>
        <shortName evidence="5">Psi55 synthase</shortName>
    </alternativeName>
    <alternativeName>
        <fullName evidence="5">tRNA pseudouridylate synthase</fullName>
    </alternativeName>
    <alternativeName>
        <fullName evidence="5">tRNA-uridine isomerase</fullName>
    </alternativeName>
</protein>
<dbReference type="InterPro" id="IPR020103">
    <property type="entry name" value="PsdUridine_synth_cat_dom_sf"/>
</dbReference>
<comment type="catalytic activity">
    <reaction evidence="1 5">
        <text>uridine(55) in tRNA = pseudouridine(55) in tRNA</text>
        <dbReference type="Rhea" id="RHEA:42532"/>
        <dbReference type="Rhea" id="RHEA-COMP:10101"/>
        <dbReference type="Rhea" id="RHEA-COMP:10102"/>
        <dbReference type="ChEBI" id="CHEBI:65314"/>
        <dbReference type="ChEBI" id="CHEBI:65315"/>
        <dbReference type="EC" id="5.4.99.25"/>
    </reaction>
</comment>
<dbReference type="PANTHER" id="PTHR13767">
    <property type="entry name" value="TRNA-PSEUDOURIDINE SYNTHASE"/>
    <property type="match status" value="1"/>
</dbReference>
<dbReference type="GO" id="GO:1990481">
    <property type="term" value="P:mRNA pseudouridine synthesis"/>
    <property type="evidence" value="ECO:0007669"/>
    <property type="project" value="TreeGrafter"/>
</dbReference>
<dbReference type="EC" id="5.4.99.25" evidence="5"/>
<dbReference type="InterPro" id="IPR002501">
    <property type="entry name" value="PsdUridine_synth_N"/>
</dbReference>
<dbReference type="GO" id="GO:0003723">
    <property type="term" value="F:RNA binding"/>
    <property type="evidence" value="ECO:0007669"/>
    <property type="project" value="InterPro"/>
</dbReference>
<evidence type="ECO:0000259" key="6">
    <source>
        <dbReference type="Pfam" id="PF01509"/>
    </source>
</evidence>
<gene>
    <name evidence="5 7" type="primary">truB</name>
    <name evidence="7" type="ORF">Pla8534_51690</name>
</gene>
<keyword evidence="8" id="KW-1185">Reference proteome</keyword>
<dbReference type="Gene3D" id="3.30.2350.10">
    <property type="entry name" value="Pseudouridine synthase"/>
    <property type="match status" value="1"/>
</dbReference>
<dbReference type="GO" id="GO:0031119">
    <property type="term" value="P:tRNA pseudouridine synthesis"/>
    <property type="evidence" value="ECO:0007669"/>
    <property type="project" value="UniProtKB-UniRule"/>
</dbReference>
<evidence type="ECO:0000313" key="8">
    <source>
        <dbReference type="Proteomes" id="UP000317648"/>
    </source>
</evidence>